<protein>
    <recommendedName>
        <fullName evidence="6">Carbohydrate kinase PfkB domain-containing protein</fullName>
    </recommendedName>
</protein>
<organism evidence="7 8">
    <name type="scientific">Angustibacter aerolatus</name>
    <dbReference type="NCBI Taxonomy" id="1162965"/>
    <lineage>
        <taxon>Bacteria</taxon>
        <taxon>Bacillati</taxon>
        <taxon>Actinomycetota</taxon>
        <taxon>Actinomycetes</taxon>
        <taxon>Kineosporiales</taxon>
        <taxon>Kineosporiaceae</taxon>
    </lineage>
</organism>
<comment type="similarity">
    <text evidence="1">Belongs to the carbohydrate kinase PfkB family.</text>
</comment>
<dbReference type="PANTHER" id="PTHR43085">
    <property type="entry name" value="HEXOKINASE FAMILY MEMBER"/>
    <property type="match status" value="1"/>
</dbReference>
<evidence type="ECO:0000256" key="4">
    <source>
        <dbReference type="ARBA" id="ARBA00022777"/>
    </source>
</evidence>
<keyword evidence="4" id="KW-0418">Kinase</keyword>
<keyword evidence="3" id="KW-0547">Nucleotide-binding</keyword>
<reference evidence="8" key="1">
    <citation type="journal article" date="2019" name="Int. J. Syst. Evol. Microbiol.">
        <title>The Global Catalogue of Microorganisms (GCM) 10K type strain sequencing project: providing services to taxonomists for standard genome sequencing and annotation.</title>
        <authorList>
            <consortium name="The Broad Institute Genomics Platform"/>
            <consortium name="The Broad Institute Genome Sequencing Center for Infectious Disease"/>
            <person name="Wu L."/>
            <person name="Ma J."/>
        </authorList>
    </citation>
    <scope>NUCLEOTIDE SEQUENCE [LARGE SCALE GENOMIC DNA]</scope>
    <source>
        <strain evidence="8">NBRC 108730</strain>
    </source>
</reference>
<keyword evidence="8" id="KW-1185">Reference proteome</keyword>
<evidence type="ECO:0000256" key="3">
    <source>
        <dbReference type="ARBA" id="ARBA00022741"/>
    </source>
</evidence>
<evidence type="ECO:0000256" key="5">
    <source>
        <dbReference type="ARBA" id="ARBA00022840"/>
    </source>
</evidence>
<feature type="domain" description="Carbohydrate kinase PfkB" evidence="6">
    <location>
        <begin position="2"/>
        <end position="133"/>
    </location>
</feature>
<evidence type="ECO:0000313" key="8">
    <source>
        <dbReference type="Proteomes" id="UP001157017"/>
    </source>
</evidence>
<proteinExistence type="inferred from homology"/>
<evidence type="ECO:0000313" key="7">
    <source>
        <dbReference type="EMBL" id="GMA86104.1"/>
    </source>
</evidence>
<dbReference type="Pfam" id="PF00294">
    <property type="entry name" value="PfkB"/>
    <property type="match status" value="1"/>
</dbReference>
<dbReference type="Proteomes" id="UP001157017">
    <property type="component" value="Unassembled WGS sequence"/>
</dbReference>
<keyword evidence="5" id="KW-0067">ATP-binding</keyword>
<gene>
    <name evidence="7" type="ORF">GCM10025868_13540</name>
</gene>
<dbReference type="Gene3D" id="3.40.1190.20">
    <property type="match status" value="1"/>
</dbReference>
<sequence length="142" mass="14345">MAACDVVKASDEDLAWLYPGEEVAAVLARWARLGPALVIVTRGDEGALAARAAAPDDALAVAPRRAQVVDTVGAGDSFMSGLLSGLLDAGLLGSAAARDALRTAEPAALLDALARAAWTSSVTCERAGAQPPTRAELADAHA</sequence>
<keyword evidence="2" id="KW-0808">Transferase</keyword>
<dbReference type="SUPFAM" id="SSF53613">
    <property type="entry name" value="Ribokinase-like"/>
    <property type="match status" value="1"/>
</dbReference>
<dbReference type="PROSITE" id="PS00584">
    <property type="entry name" value="PFKB_KINASES_2"/>
    <property type="match status" value="1"/>
</dbReference>
<dbReference type="InterPro" id="IPR011611">
    <property type="entry name" value="PfkB_dom"/>
</dbReference>
<dbReference type="InterPro" id="IPR029056">
    <property type="entry name" value="Ribokinase-like"/>
</dbReference>
<dbReference type="InterPro" id="IPR002173">
    <property type="entry name" value="Carboh/pur_kinase_PfkB_CS"/>
</dbReference>
<accession>A0ABQ6JG34</accession>
<evidence type="ECO:0000256" key="2">
    <source>
        <dbReference type="ARBA" id="ARBA00022679"/>
    </source>
</evidence>
<evidence type="ECO:0000259" key="6">
    <source>
        <dbReference type="Pfam" id="PF00294"/>
    </source>
</evidence>
<name>A0ABQ6JG34_9ACTN</name>
<evidence type="ECO:0000256" key="1">
    <source>
        <dbReference type="ARBA" id="ARBA00010688"/>
    </source>
</evidence>
<comment type="caution">
    <text evidence="7">The sequence shown here is derived from an EMBL/GenBank/DDBJ whole genome shotgun (WGS) entry which is preliminary data.</text>
</comment>
<dbReference type="EMBL" id="BSUZ01000001">
    <property type="protein sequence ID" value="GMA86104.1"/>
    <property type="molecule type" value="Genomic_DNA"/>
</dbReference>
<dbReference type="PANTHER" id="PTHR43085:SF1">
    <property type="entry name" value="PSEUDOURIDINE KINASE-RELATED"/>
    <property type="match status" value="1"/>
</dbReference>
<dbReference type="InterPro" id="IPR050306">
    <property type="entry name" value="PfkB_Carbo_kinase"/>
</dbReference>